<dbReference type="InterPro" id="IPR044273">
    <property type="entry name" value="PIF3-like"/>
</dbReference>
<gene>
    <name evidence="2" type="ORF">A4U43_C03F2740</name>
</gene>
<proteinExistence type="predicted"/>
<dbReference type="GO" id="GO:0003700">
    <property type="term" value="F:DNA-binding transcription factor activity"/>
    <property type="evidence" value="ECO:0007669"/>
    <property type="project" value="InterPro"/>
</dbReference>
<evidence type="ECO:0000313" key="3">
    <source>
        <dbReference type="Proteomes" id="UP000243459"/>
    </source>
</evidence>
<accession>A0A5P1F9K3</accession>
<dbReference type="AlphaFoldDB" id="A0A5P1F9K3"/>
<dbReference type="PANTHER" id="PTHR46807">
    <property type="entry name" value="TRANSCRIPTION FACTOR PIF3"/>
    <property type="match status" value="1"/>
</dbReference>
<organism evidence="2 3">
    <name type="scientific">Asparagus officinalis</name>
    <name type="common">Garden asparagus</name>
    <dbReference type="NCBI Taxonomy" id="4686"/>
    <lineage>
        <taxon>Eukaryota</taxon>
        <taxon>Viridiplantae</taxon>
        <taxon>Streptophyta</taxon>
        <taxon>Embryophyta</taxon>
        <taxon>Tracheophyta</taxon>
        <taxon>Spermatophyta</taxon>
        <taxon>Magnoliopsida</taxon>
        <taxon>Liliopsida</taxon>
        <taxon>Asparagales</taxon>
        <taxon>Asparagaceae</taxon>
        <taxon>Asparagoideae</taxon>
        <taxon>Asparagus</taxon>
    </lineage>
</organism>
<dbReference type="Proteomes" id="UP000243459">
    <property type="component" value="Chromosome 3"/>
</dbReference>
<sequence length="101" mass="11099">MISLQGVHANTFDTTMTSSSGGSGCSFGRTTGKQSMSNQNSKRKGRDAEESECHSEEAEYESIEAKKHTQRSTSTRKSRAAEVHNLSERVSFVLCSDCQFL</sequence>
<dbReference type="Gramene" id="ONK74097">
    <property type="protein sequence ID" value="ONK74097"/>
    <property type="gene ID" value="A4U43_C03F2740"/>
</dbReference>
<feature type="region of interest" description="Disordered" evidence="1">
    <location>
        <begin position="1"/>
        <end position="83"/>
    </location>
</feature>
<reference evidence="3" key="1">
    <citation type="journal article" date="2017" name="Nat. Commun.">
        <title>The asparagus genome sheds light on the origin and evolution of a young Y chromosome.</title>
        <authorList>
            <person name="Harkess A."/>
            <person name="Zhou J."/>
            <person name="Xu C."/>
            <person name="Bowers J.E."/>
            <person name="Van der Hulst R."/>
            <person name="Ayyampalayam S."/>
            <person name="Mercati F."/>
            <person name="Riccardi P."/>
            <person name="McKain M.R."/>
            <person name="Kakrana A."/>
            <person name="Tang H."/>
            <person name="Ray J."/>
            <person name="Groenendijk J."/>
            <person name="Arikit S."/>
            <person name="Mathioni S.M."/>
            <person name="Nakano M."/>
            <person name="Shan H."/>
            <person name="Telgmann-Rauber A."/>
            <person name="Kanno A."/>
            <person name="Yue Z."/>
            <person name="Chen H."/>
            <person name="Li W."/>
            <person name="Chen Y."/>
            <person name="Xu X."/>
            <person name="Zhang Y."/>
            <person name="Luo S."/>
            <person name="Chen H."/>
            <person name="Gao J."/>
            <person name="Mao Z."/>
            <person name="Pires J.C."/>
            <person name="Luo M."/>
            <person name="Kudrna D."/>
            <person name="Wing R.A."/>
            <person name="Meyers B.C."/>
            <person name="Yi K."/>
            <person name="Kong H."/>
            <person name="Lavrijsen P."/>
            <person name="Sunseri F."/>
            <person name="Falavigna A."/>
            <person name="Ye Y."/>
            <person name="Leebens-Mack J.H."/>
            <person name="Chen G."/>
        </authorList>
    </citation>
    <scope>NUCLEOTIDE SEQUENCE [LARGE SCALE GENOMIC DNA]</scope>
    <source>
        <strain evidence="3">cv. DH0086</strain>
    </source>
</reference>
<name>A0A5P1F9K3_ASPOF</name>
<feature type="compositionally biased region" description="Low complexity" evidence="1">
    <location>
        <begin position="14"/>
        <end position="32"/>
    </location>
</feature>
<feature type="compositionally biased region" description="Basic residues" evidence="1">
    <location>
        <begin position="68"/>
        <end position="78"/>
    </location>
</feature>
<dbReference type="PANTHER" id="PTHR46807:SF7">
    <property type="entry name" value="BHLH DOMAIN-CONTAINING PROTEIN"/>
    <property type="match status" value="1"/>
</dbReference>
<evidence type="ECO:0000313" key="2">
    <source>
        <dbReference type="EMBL" id="ONK74097.1"/>
    </source>
</evidence>
<feature type="compositionally biased region" description="Basic and acidic residues" evidence="1">
    <location>
        <begin position="46"/>
        <end position="67"/>
    </location>
</feature>
<dbReference type="EMBL" id="CM007383">
    <property type="protein sequence ID" value="ONK74097.1"/>
    <property type="molecule type" value="Genomic_DNA"/>
</dbReference>
<evidence type="ECO:0000256" key="1">
    <source>
        <dbReference type="SAM" id="MobiDB-lite"/>
    </source>
</evidence>
<protein>
    <submittedName>
        <fullName evidence="2">Uncharacterized protein</fullName>
    </submittedName>
</protein>
<keyword evidence="3" id="KW-1185">Reference proteome</keyword>